<organism evidence="2 3">
    <name type="scientific">Roseiarcus fermentans</name>
    <dbReference type="NCBI Taxonomy" id="1473586"/>
    <lineage>
        <taxon>Bacteria</taxon>
        <taxon>Pseudomonadati</taxon>
        <taxon>Pseudomonadota</taxon>
        <taxon>Alphaproteobacteria</taxon>
        <taxon>Hyphomicrobiales</taxon>
        <taxon>Roseiarcaceae</taxon>
        <taxon>Roseiarcus</taxon>
    </lineage>
</organism>
<feature type="transmembrane region" description="Helical" evidence="1">
    <location>
        <begin position="255"/>
        <end position="275"/>
    </location>
</feature>
<dbReference type="InterPro" id="IPR049458">
    <property type="entry name" value="EpsG-like"/>
</dbReference>
<dbReference type="Pfam" id="PF14897">
    <property type="entry name" value="EpsG"/>
    <property type="match status" value="1"/>
</dbReference>
<keyword evidence="3" id="KW-1185">Reference proteome</keyword>
<evidence type="ECO:0000313" key="3">
    <source>
        <dbReference type="Proteomes" id="UP000253529"/>
    </source>
</evidence>
<keyword evidence="2" id="KW-0808">Transferase</keyword>
<dbReference type="Proteomes" id="UP000253529">
    <property type="component" value="Unassembled WGS sequence"/>
</dbReference>
<feature type="transmembrane region" description="Helical" evidence="1">
    <location>
        <begin position="281"/>
        <end position="299"/>
    </location>
</feature>
<evidence type="ECO:0000313" key="2">
    <source>
        <dbReference type="EMBL" id="RBP07343.1"/>
    </source>
</evidence>
<dbReference type="AlphaFoldDB" id="A0A366EY73"/>
<evidence type="ECO:0000256" key="1">
    <source>
        <dbReference type="SAM" id="Phobius"/>
    </source>
</evidence>
<dbReference type="OrthoDB" id="5373240at2"/>
<keyword evidence="1" id="KW-0472">Membrane</keyword>
<feature type="transmembrane region" description="Helical" evidence="1">
    <location>
        <begin position="311"/>
        <end position="333"/>
    </location>
</feature>
<proteinExistence type="predicted"/>
<dbReference type="EMBL" id="QNRK01000028">
    <property type="protein sequence ID" value="RBP07343.1"/>
    <property type="molecule type" value="Genomic_DNA"/>
</dbReference>
<feature type="transmembrane region" description="Helical" evidence="1">
    <location>
        <begin position="157"/>
        <end position="178"/>
    </location>
</feature>
<protein>
    <submittedName>
        <fullName evidence="2">EpsG-like putative glucosyltransferase</fullName>
    </submittedName>
</protein>
<feature type="transmembrane region" description="Helical" evidence="1">
    <location>
        <begin position="119"/>
        <end position="145"/>
    </location>
</feature>
<accession>A0A366EY73</accession>
<keyword evidence="1" id="KW-0812">Transmembrane</keyword>
<dbReference type="RefSeq" id="WP_113891426.1">
    <property type="nucleotide sequence ID" value="NZ_QNRK01000028.1"/>
</dbReference>
<comment type="caution">
    <text evidence="2">The sequence shown here is derived from an EMBL/GenBank/DDBJ whole genome shotgun (WGS) entry which is preliminary data.</text>
</comment>
<name>A0A366EY73_9HYPH</name>
<gene>
    <name evidence="2" type="ORF">DFR50_12868</name>
</gene>
<feature type="transmembrane region" description="Helical" evidence="1">
    <location>
        <begin position="224"/>
        <end position="243"/>
    </location>
</feature>
<keyword evidence="1" id="KW-1133">Transmembrane helix</keyword>
<feature type="transmembrane region" description="Helical" evidence="1">
    <location>
        <begin position="85"/>
        <end position="107"/>
    </location>
</feature>
<dbReference type="GO" id="GO:0016740">
    <property type="term" value="F:transferase activity"/>
    <property type="evidence" value="ECO:0007669"/>
    <property type="project" value="UniProtKB-KW"/>
</dbReference>
<reference evidence="2 3" key="1">
    <citation type="submission" date="2018-06" db="EMBL/GenBank/DDBJ databases">
        <title>Genomic Encyclopedia of Type Strains, Phase IV (KMG-IV): sequencing the most valuable type-strain genomes for metagenomic binning, comparative biology and taxonomic classification.</title>
        <authorList>
            <person name="Goeker M."/>
        </authorList>
    </citation>
    <scope>NUCLEOTIDE SEQUENCE [LARGE SCALE GENOMIC DNA]</scope>
    <source>
        <strain evidence="2 3">DSM 24875</strain>
    </source>
</reference>
<sequence length="340" mass="37606">MWVYFLMLAPALVGALAPPTARPRLTFALAIYFLALLTFMGLRYEVGPDWSGYLNIFSVVKFDSTYRSGEILFTELNRISDFLGFYVYGVTFVCTLLFLTGVFAFAVTTPQPWLALAMVLPYLGFVVGMSGIRQAAAIGVCYIVLARWERSSLALKLGALAVAAGFHNSAVLLLPLILFSNKRHLLLKIALTVVLSLVIVHAGADSDTAAGYNRRYFDRNVQSSGAFAHVLLSAFPGAIYLLLRNKFAQSGFERQVVTIGAIMAIASLPLTFVSSTGADRFALFFSYLQLWTFPCLVYIYQKDRQLLQASLAVLAIAIFAIYFIFGMMVFAYVPYKNILL</sequence>